<reference evidence="2" key="1">
    <citation type="submission" date="2010-04" db="EMBL/GenBank/DDBJ databases">
        <title>Complete genome sequence of Nitrosococcus halophilus Nc4, a salt-adapted, aerobic obligate ammonia-oxidizing sulfur purple bacterium.</title>
        <authorList>
            <consortium name="US DOE Joint Genome Institute"/>
            <person name="Campbell M.A."/>
            <person name="Malfatti S.A."/>
            <person name="Chain P.S.G."/>
            <person name="Heidelberg J.F."/>
            <person name="Ward B.B."/>
            <person name="Klotz M.G."/>
        </authorList>
    </citation>
    <scope>NUCLEOTIDE SEQUENCE [LARGE SCALE GENOMIC DNA]</scope>
    <source>
        <strain evidence="2">Nc4</strain>
    </source>
</reference>
<accession>D5BYX9</accession>
<dbReference type="AlphaFoldDB" id="D5BYX9"/>
<proteinExistence type="predicted"/>
<dbReference type="EMBL" id="CP001798">
    <property type="protein sequence ID" value="ADE14192.1"/>
    <property type="molecule type" value="Genomic_DNA"/>
</dbReference>
<dbReference type="RefSeq" id="WP_013032084.1">
    <property type="nucleotide sequence ID" value="NC_013960.1"/>
</dbReference>
<evidence type="ECO:0000313" key="2">
    <source>
        <dbReference type="Proteomes" id="UP000001844"/>
    </source>
</evidence>
<protein>
    <submittedName>
        <fullName evidence="1">Transposase</fullName>
    </submittedName>
</protein>
<sequence>MHAHGLFLSHRGFKIDEIAQTYAVYRDMVVCWLNRWEQWAIIGLHRKSHPGIAGTA</sequence>
<gene>
    <name evidence="1" type="ordered locus">Nhal_1019</name>
</gene>
<dbReference type="HOGENOM" id="CLU_3009691_0_0_6"/>
<name>D5BYX9_NITHN</name>
<keyword evidence="2" id="KW-1185">Reference proteome</keyword>
<dbReference type="KEGG" id="nhl:Nhal_1019"/>
<evidence type="ECO:0000313" key="1">
    <source>
        <dbReference type="EMBL" id="ADE14192.1"/>
    </source>
</evidence>
<dbReference type="Proteomes" id="UP000001844">
    <property type="component" value="Chromosome"/>
</dbReference>
<organism evidence="1 2">
    <name type="scientific">Nitrosococcus halophilus (strain Nc4)</name>
    <dbReference type="NCBI Taxonomy" id="472759"/>
    <lineage>
        <taxon>Bacteria</taxon>
        <taxon>Pseudomonadati</taxon>
        <taxon>Pseudomonadota</taxon>
        <taxon>Gammaproteobacteria</taxon>
        <taxon>Chromatiales</taxon>
        <taxon>Chromatiaceae</taxon>
        <taxon>Nitrosococcus</taxon>
    </lineage>
</organism>
<dbReference type="OrthoDB" id="5569046at2"/>